<evidence type="ECO:0000313" key="1">
    <source>
        <dbReference type="EMBL" id="KAH7974998.1"/>
    </source>
</evidence>
<keyword evidence="2" id="KW-1185">Reference proteome</keyword>
<organism evidence="1 2">
    <name type="scientific">Dermacentor silvarum</name>
    <name type="common">Tick</name>
    <dbReference type="NCBI Taxonomy" id="543639"/>
    <lineage>
        <taxon>Eukaryota</taxon>
        <taxon>Metazoa</taxon>
        <taxon>Ecdysozoa</taxon>
        <taxon>Arthropoda</taxon>
        <taxon>Chelicerata</taxon>
        <taxon>Arachnida</taxon>
        <taxon>Acari</taxon>
        <taxon>Parasitiformes</taxon>
        <taxon>Ixodida</taxon>
        <taxon>Ixodoidea</taxon>
        <taxon>Ixodidae</taxon>
        <taxon>Rhipicephalinae</taxon>
        <taxon>Dermacentor</taxon>
    </lineage>
</organism>
<reference evidence="1" key="1">
    <citation type="submission" date="2020-05" db="EMBL/GenBank/DDBJ databases">
        <title>Large-scale comparative analyses of tick genomes elucidate their genetic diversity and vector capacities.</title>
        <authorList>
            <person name="Jia N."/>
            <person name="Wang J."/>
            <person name="Shi W."/>
            <person name="Du L."/>
            <person name="Sun Y."/>
            <person name="Zhan W."/>
            <person name="Jiang J."/>
            <person name="Wang Q."/>
            <person name="Zhang B."/>
            <person name="Ji P."/>
            <person name="Sakyi L.B."/>
            <person name="Cui X."/>
            <person name="Yuan T."/>
            <person name="Jiang B."/>
            <person name="Yang W."/>
            <person name="Lam T.T.-Y."/>
            <person name="Chang Q."/>
            <person name="Ding S."/>
            <person name="Wang X."/>
            <person name="Zhu J."/>
            <person name="Ruan X."/>
            <person name="Zhao L."/>
            <person name="Wei J."/>
            <person name="Que T."/>
            <person name="Du C."/>
            <person name="Cheng J."/>
            <person name="Dai P."/>
            <person name="Han X."/>
            <person name="Huang E."/>
            <person name="Gao Y."/>
            <person name="Liu J."/>
            <person name="Shao H."/>
            <person name="Ye R."/>
            <person name="Li L."/>
            <person name="Wei W."/>
            <person name="Wang X."/>
            <person name="Wang C."/>
            <person name="Yang T."/>
            <person name="Huo Q."/>
            <person name="Li W."/>
            <person name="Guo W."/>
            <person name="Chen H."/>
            <person name="Zhou L."/>
            <person name="Ni X."/>
            <person name="Tian J."/>
            <person name="Zhou Y."/>
            <person name="Sheng Y."/>
            <person name="Liu T."/>
            <person name="Pan Y."/>
            <person name="Xia L."/>
            <person name="Li J."/>
            <person name="Zhao F."/>
            <person name="Cao W."/>
        </authorList>
    </citation>
    <scope>NUCLEOTIDE SEQUENCE</scope>
    <source>
        <strain evidence="1">Dsil-2018</strain>
    </source>
</reference>
<evidence type="ECO:0000313" key="2">
    <source>
        <dbReference type="Proteomes" id="UP000821865"/>
    </source>
</evidence>
<sequence length="100" mass="11611">MKTEVQKQCCFETKLRVTRKRNRSGLKSQSDTVSLVDTCRQRPTSTSHLRGSSDYHVEALYRNILEQSPEKSGLTTWYVAAWKQNYKNFAHLSPRCAVSW</sequence>
<gene>
    <name evidence="1" type="ORF">HPB49_022604</name>
</gene>
<dbReference type="EMBL" id="CM023479">
    <property type="protein sequence ID" value="KAH7974998.1"/>
    <property type="molecule type" value="Genomic_DNA"/>
</dbReference>
<protein>
    <submittedName>
        <fullName evidence="1">Uncharacterized protein</fullName>
    </submittedName>
</protein>
<name>A0ACB8DRK5_DERSI</name>
<comment type="caution">
    <text evidence="1">The sequence shown here is derived from an EMBL/GenBank/DDBJ whole genome shotgun (WGS) entry which is preliminary data.</text>
</comment>
<accession>A0ACB8DRK5</accession>
<dbReference type="Proteomes" id="UP000821865">
    <property type="component" value="Chromosome 10"/>
</dbReference>
<proteinExistence type="predicted"/>